<sequence>MEAANVHPDTRLATDFLNPFNEYIMLGEMVGDKTMTPDVLADWLPIDYETHFARSGFVGMDIVLAAFRSLPCYKRKAFEDAVNILIELILDHQILANQIFADNVFTHQSSLEHINDHMSDIKHARDKVSALISDPSHFADVDNNATQAAIDALFD</sequence>
<protein>
    <submittedName>
        <fullName evidence="1">Uncharacterized protein</fullName>
    </submittedName>
</protein>
<name>A0A3B0U456_9ZZZZ</name>
<reference evidence="1" key="1">
    <citation type="submission" date="2018-06" db="EMBL/GenBank/DDBJ databases">
        <authorList>
            <person name="Zhirakovskaya E."/>
        </authorList>
    </citation>
    <scope>NUCLEOTIDE SEQUENCE</scope>
</reference>
<evidence type="ECO:0000313" key="1">
    <source>
        <dbReference type="EMBL" id="VAW23173.1"/>
    </source>
</evidence>
<organism evidence="1">
    <name type="scientific">hydrothermal vent metagenome</name>
    <dbReference type="NCBI Taxonomy" id="652676"/>
    <lineage>
        <taxon>unclassified sequences</taxon>
        <taxon>metagenomes</taxon>
        <taxon>ecological metagenomes</taxon>
    </lineage>
</organism>
<accession>A0A3B0U456</accession>
<dbReference type="AlphaFoldDB" id="A0A3B0U456"/>
<proteinExistence type="predicted"/>
<dbReference type="EMBL" id="UOEO01000225">
    <property type="protein sequence ID" value="VAW23173.1"/>
    <property type="molecule type" value="Genomic_DNA"/>
</dbReference>
<gene>
    <name evidence="1" type="ORF">MNBD_ALPHA12-1535</name>
</gene>